<keyword evidence="1" id="KW-0472">Membrane</keyword>
<accession>A0AA95MNF4</accession>
<organism evidence="2 3">
    <name type="scientific">Neobacillus novalis</name>
    <dbReference type="NCBI Taxonomy" id="220687"/>
    <lineage>
        <taxon>Bacteria</taxon>
        <taxon>Bacillati</taxon>
        <taxon>Bacillota</taxon>
        <taxon>Bacilli</taxon>
        <taxon>Bacillales</taxon>
        <taxon>Bacillaceae</taxon>
        <taxon>Neobacillus</taxon>
    </lineage>
</organism>
<sequence>MKKKYPIVILTGIFAICMGIAIYLFTHTSIFNFRVSNSDFTSVIIQTKENNYQITDKKTVLKIAKAASKMKKGSKVDNGQFPPGKQYDKYYKLLFQTESKGTIGGSFWLQGDLLVIDSNGYYWSVSDELLNDIEKGLKNSKQL</sequence>
<dbReference type="RefSeq" id="WP_066083263.1">
    <property type="nucleotide sequence ID" value="NZ_CP126114.1"/>
</dbReference>
<name>A0AA95MNF4_9BACI</name>
<evidence type="ECO:0000313" key="2">
    <source>
        <dbReference type="EMBL" id="WHY87259.1"/>
    </source>
</evidence>
<protein>
    <submittedName>
        <fullName evidence="2">Uncharacterized protein</fullName>
    </submittedName>
</protein>
<feature type="transmembrane region" description="Helical" evidence="1">
    <location>
        <begin position="7"/>
        <end position="26"/>
    </location>
</feature>
<keyword evidence="1" id="KW-0812">Transmembrane</keyword>
<evidence type="ECO:0000313" key="3">
    <source>
        <dbReference type="Proteomes" id="UP001178288"/>
    </source>
</evidence>
<gene>
    <name evidence="2" type="ORF">QNH39_05215</name>
</gene>
<dbReference type="Proteomes" id="UP001178288">
    <property type="component" value="Chromosome"/>
</dbReference>
<proteinExistence type="predicted"/>
<keyword evidence="1" id="KW-1133">Transmembrane helix</keyword>
<dbReference type="KEGG" id="nnv:QNH39_05215"/>
<keyword evidence="3" id="KW-1185">Reference proteome</keyword>
<dbReference type="AlphaFoldDB" id="A0AA95MNF4"/>
<evidence type="ECO:0000256" key="1">
    <source>
        <dbReference type="SAM" id="Phobius"/>
    </source>
</evidence>
<reference evidence="2" key="1">
    <citation type="submission" date="2023-05" db="EMBL/GenBank/DDBJ databases">
        <title>Comparative genomics of Bacillaceae isolates and their secondary metabolite potential.</title>
        <authorList>
            <person name="Song L."/>
            <person name="Nielsen L.J."/>
            <person name="Mohite O."/>
            <person name="Xu X."/>
            <person name="Weber T."/>
            <person name="Kovacs A.T."/>
        </authorList>
    </citation>
    <scope>NUCLEOTIDE SEQUENCE</scope>
    <source>
        <strain evidence="2">XLM17</strain>
    </source>
</reference>
<dbReference type="EMBL" id="CP126114">
    <property type="protein sequence ID" value="WHY87259.1"/>
    <property type="molecule type" value="Genomic_DNA"/>
</dbReference>